<name>A0ABP6QBW3_9ACTN</name>
<accession>A0ABP6QBW3</accession>
<dbReference type="Gene3D" id="1.10.10.10">
    <property type="entry name" value="Winged helix-like DNA-binding domain superfamily/Winged helix DNA-binding domain"/>
    <property type="match status" value="1"/>
</dbReference>
<dbReference type="PANTHER" id="PTHR18964:SF149">
    <property type="entry name" value="BIFUNCTIONAL UDP-N-ACETYLGLUCOSAMINE 2-EPIMERASE_N-ACETYLMANNOSAMINE KINASE"/>
    <property type="match status" value="1"/>
</dbReference>
<dbReference type="Pfam" id="PF00480">
    <property type="entry name" value="ROK"/>
    <property type="match status" value="1"/>
</dbReference>
<dbReference type="Gene3D" id="3.30.420.40">
    <property type="match status" value="3"/>
</dbReference>
<dbReference type="Proteomes" id="UP001501237">
    <property type="component" value="Unassembled WGS sequence"/>
</dbReference>
<reference evidence="4" key="1">
    <citation type="journal article" date="2019" name="Int. J. Syst. Evol. Microbiol.">
        <title>The Global Catalogue of Microorganisms (GCM) 10K type strain sequencing project: providing services to taxonomists for standard genome sequencing and annotation.</title>
        <authorList>
            <consortium name="The Broad Institute Genomics Platform"/>
            <consortium name="The Broad Institute Genome Sequencing Center for Infectious Disease"/>
            <person name="Wu L."/>
            <person name="Ma J."/>
        </authorList>
    </citation>
    <scope>NUCLEOTIDE SEQUENCE [LARGE SCALE GENOMIC DNA]</scope>
    <source>
        <strain evidence="4">JCM 9377</strain>
    </source>
</reference>
<dbReference type="InterPro" id="IPR000835">
    <property type="entry name" value="HTH_MarR-typ"/>
</dbReference>
<feature type="domain" description="HTH marR-type" evidence="2">
    <location>
        <begin position="16"/>
        <end position="64"/>
    </location>
</feature>
<proteinExistence type="inferred from homology"/>
<evidence type="ECO:0000256" key="1">
    <source>
        <dbReference type="ARBA" id="ARBA00006479"/>
    </source>
</evidence>
<comment type="caution">
    <text evidence="3">The sequence shown here is derived from an EMBL/GenBank/DDBJ whole genome shotgun (WGS) entry which is preliminary data.</text>
</comment>
<protein>
    <submittedName>
        <fullName evidence="3">ROK family transcriptional regulator</fullName>
    </submittedName>
</protein>
<dbReference type="InterPro" id="IPR043129">
    <property type="entry name" value="ATPase_NBD"/>
</dbReference>
<dbReference type="InterPro" id="IPR000600">
    <property type="entry name" value="ROK"/>
</dbReference>
<sequence length="360" mass="36385">MTTMRTALRLRGLLEVLRHVHAAPAVTRAGLARELGLSRSSATEIVGRLRALALVEETEAAPTGERGRPTTVLGPHPEGPVVAAFEITQGTWKSAVAGLGGEQERVTERPHGRVDALDLVAERLGELAAELGPRLRAAGVAVPGTLSGGRVVQAVHLGWDVVDVAAELGASVPVVVRNDATLAGVAEARRGAARDRAAALHLTAVDVGIGGVLIDGGSPVAGGTGAGGEFGHLPFGDPAAACPCGASGCWELEVNAAALAGRGPAAVARSLGRGIGGLVNALDPTAVTLSGLAADLLGSDRETVEEAYAAALMSYRRAAPPPLLAARFPYDGPLRGAAELAYDTVLSEAGLTSWQAARGG</sequence>
<gene>
    <name evidence="3" type="ORF">GCM10010468_38670</name>
</gene>
<dbReference type="Pfam" id="PF12802">
    <property type="entry name" value="MarR_2"/>
    <property type="match status" value="1"/>
</dbReference>
<dbReference type="SUPFAM" id="SSF53067">
    <property type="entry name" value="Actin-like ATPase domain"/>
    <property type="match status" value="1"/>
</dbReference>
<evidence type="ECO:0000259" key="2">
    <source>
        <dbReference type="Pfam" id="PF12802"/>
    </source>
</evidence>
<dbReference type="InterPro" id="IPR036388">
    <property type="entry name" value="WH-like_DNA-bd_sf"/>
</dbReference>
<dbReference type="RefSeq" id="WP_344829970.1">
    <property type="nucleotide sequence ID" value="NZ_BAAAUV010000008.1"/>
</dbReference>
<dbReference type="EMBL" id="BAAAUV010000008">
    <property type="protein sequence ID" value="GAA3216547.1"/>
    <property type="molecule type" value="Genomic_DNA"/>
</dbReference>
<keyword evidence="4" id="KW-1185">Reference proteome</keyword>
<dbReference type="PANTHER" id="PTHR18964">
    <property type="entry name" value="ROK (REPRESSOR, ORF, KINASE) FAMILY"/>
    <property type="match status" value="1"/>
</dbReference>
<organism evidence="3 4">
    <name type="scientific">Actinocorallia longicatena</name>
    <dbReference type="NCBI Taxonomy" id="111803"/>
    <lineage>
        <taxon>Bacteria</taxon>
        <taxon>Bacillati</taxon>
        <taxon>Actinomycetota</taxon>
        <taxon>Actinomycetes</taxon>
        <taxon>Streptosporangiales</taxon>
        <taxon>Thermomonosporaceae</taxon>
        <taxon>Actinocorallia</taxon>
    </lineage>
</organism>
<dbReference type="InterPro" id="IPR036390">
    <property type="entry name" value="WH_DNA-bd_sf"/>
</dbReference>
<evidence type="ECO:0000313" key="4">
    <source>
        <dbReference type="Proteomes" id="UP001501237"/>
    </source>
</evidence>
<comment type="similarity">
    <text evidence="1">Belongs to the ROK (NagC/XylR) family.</text>
</comment>
<dbReference type="SUPFAM" id="SSF46785">
    <property type="entry name" value="Winged helix' DNA-binding domain"/>
    <property type="match status" value="1"/>
</dbReference>
<evidence type="ECO:0000313" key="3">
    <source>
        <dbReference type="EMBL" id="GAA3216547.1"/>
    </source>
</evidence>